<comment type="caution">
    <text evidence="7">The sequence shown here is derived from an EMBL/GenBank/DDBJ whole genome shotgun (WGS) entry which is preliminary data.</text>
</comment>
<keyword evidence="4 7" id="KW-0418">Kinase</keyword>
<organism evidence="7 8">
    <name type="scientific">Aliikangiella coralliicola</name>
    <dbReference type="NCBI Taxonomy" id="2592383"/>
    <lineage>
        <taxon>Bacteria</taxon>
        <taxon>Pseudomonadati</taxon>
        <taxon>Pseudomonadota</taxon>
        <taxon>Gammaproteobacteria</taxon>
        <taxon>Oceanospirillales</taxon>
        <taxon>Pleioneaceae</taxon>
        <taxon>Aliikangiella</taxon>
    </lineage>
</organism>
<dbReference type="Proteomes" id="UP000315439">
    <property type="component" value="Unassembled WGS sequence"/>
</dbReference>
<evidence type="ECO:0000313" key="7">
    <source>
        <dbReference type="EMBL" id="TQV85925.1"/>
    </source>
</evidence>
<dbReference type="SUPFAM" id="SSF53613">
    <property type="entry name" value="Ribokinase-like"/>
    <property type="match status" value="1"/>
</dbReference>
<evidence type="ECO:0000259" key="6">
    <source>
        <dbReference type="Pfam" id="PF00294"/>
    </source>
</evidence>
<evidence type="ECO:0000256" key="2">
    <source>
        <dbReference type="ARBA" id="ARBA00022679"/>
    </source>
</evidence>
<evidence type="ECO:0000256" key="3">
    <source>
        <dbReference type="ARBA" id="ARBA00022741"/>
    </source>
</evidence>
<dbReference type="OrthoDB" id="9779730at2"/>
<keyword evidence="3" id="KW-0547">Nucleotide-binding</keyword>
<dbReference type="InterPro" id="IPR029056">
    <property type="entry name" value="Ribokinase-like"/>
</dbReference>
<keyword evidence="2" id="KW-0808">Transferase</keyword>
<dbReference type="InterPro" id="IPR050306">
    <property type="entry name" value="PfkB_Carbo_kinase"/>
</dbReference>
<sequence length="331" mass="37070">MSLISFGEILIDFLGNDETPPSFTQYPGGAPANVAVAYATLGGTSSFVGKLSRDDFGRFLEKSLQHYRVNTDFCRYSDDAQTALAFVSLDENKERSFSFYRDRTADLLFRKSDFSNAAFASSNIFHFCSNTLVNNSIFESTLHGLSLAESSHCITSFDLNLRLALWKDEAPLVERVWQCIQHSEIVKMSREELDYIAVKSNINLETESVISRCFELGVKLILVSDGSNTLEWITKEYRGKIEPPTVMVRDTTAAGDAFVGATLYAINQYVEATHLKTKTESNELAKARFLRLIQDRDSLERIINFSVKCGALSVTRLGAFPSFAKENEIAF</sequence>
<gene>
    <name evidence="7" type="ORF">FLL46_18580</name>
</gene>
<dbReference type="InterPro" id="IPR011611">
    <property type="entry name" value="PfkB_dom"/>
</dbReference>
<evidence type="ECO:0000313" key="8">
    <source>
        <dbReference type="Proteomes" id="UP000315439"/>
    </source>
</evidence>
<dbReference type="CDD" id="cd01167">
    <property type="entry name" value="bac_FRK"/>
    <property type="match status" value="1"/>
</dbReference>
<keyword evidence="5" id="KW-0067">ATP-binding</keyword>
<proteinExistence type="inferred from homology"/>
<dbReference type="AlphaFoldDB" id="A0A545U8Y5"/>
<dbReference type="PANTHER" id="PTHR43085">
    <property type="entry name" value="HEXOKINASE FAMILY MEMBER"/>
    <property type="match status" value="1"/>
</dbReference>
<evidence type="ECO:0000256" key="1">
    <source>
        <dbReference type="ARBA" id="ARBA00010688"/>
    </source>
</evidence>
<accession>A0A545U8Y5</accession>
<evidence type="ECO:0000256" key="4">
    <source>
        <dbReference type="ARBA" id="ARBA00022777"/>
    </source>
</evidence>
<feature type="domain" description="Carbohydrate kinase PfkB" evidence="6">
    <location>
        <begin position="3"/>
        <end position="319"/>
    </location>
</feature>
<keyword evidence="8" id="KW-1185">Reference proteome</keyword>
<protein>
    <submittedName>
        <fullName evidence="7">Carbohydrate kinase</fullName>
    </submittedName>
</protein>
<evidence type="ECO:0000256" key="5">
    <source>
        <dbReference type="ARBA" id="ARBA00022840"/>
    </source>
</evidence>
<dbReference type="Gene3D" id="3.40.1190.20">
    <property type="match status" value="1"/>
</dbReference>
<reference evidence="7 8" key="1">
    <citation type="submission" date="2019-07" db="EMBL/GenBank/DDBJ databases">
        <title>Draft genome for Aliikangiella sp. M105.</title>
        <authorList>
            <person name="Wang G."/>
        </authorList>
    </citation>
    <scope>NUCLEOTIDE SEQUENCE [LARGE SCALE GENOMIC DNA]</scope>
    <source>
        <strain evidence="7 8">M105</strain>
    </source>
</reference>
<dbReference type="GO" id="GO:0005524">
    <property type="term" value="F:ATP binding"/>
    <property type="evidence" value="ECO:0007669"/>
    <property type="project" value="UniProtKB-KW"/>
</dbReference>
<dbReference type="PANTHER" id="PTHR43085:SF1">
    <property type="entry name" value="PSEUDOURIDINE KINASE-RELATED"/>
    <property type="match status" value="1"/>
</dbReference>
<comment type="similarity">
    <text evidence="1">Belongs to the carbohydrate kinase PfkB family.</text>
</comment>
<dbReference type="EMBL" id="VIKS01000011">
    <property type="protein sequence ID" value="TQV85925.1"/>
    <property type="molecule type" value="Genomic_DNA"/>
</dbReference>
<name>A0A545U8Y5_9GAMM</name>
<dbReference type="RefSeq" id="WP_142932844.1">
    <property type="nucleotide sequence ID" value="NZ_ML660167.1"/>
</dbReference>
<dbReference type="Pfam" id="PF00294">
    <property type="entry name" value="PfkB"/>
    <property type="match status" value="1"/>
</dbReference>
<dbReference type="GO" id="GO:0016301">
    <property type="term" value="F:kinase activity"/>
    <property type="evidence" value="ECO:0007669"/>
    <property type="project" value="UniProtKB-KW"/>
</dbReference>